<accession>A0A9P7K5B1</accession>
<comment type="similarity">
    <text evidence="2">Belongs to the FAD-binding monooxygenase family.</text>
</comment>
<evidence type="ECO:0000313" key="8">
    <source>
        <dbReference type="EMBL" id="KAG5637483.1"/>
    </source>
</evidence>
<keyword evidence="7" id="KW-0503">Monooxygenase</keyword>
<keyword evidence="3" id="KW-0285">Flavoprotein</keyword>
<dbReference type="GO" id="GO:0050661">
    <property type="term" value="F:NADP binding"/>
    <property type="evidence" value="ECO:0007669"/>
    <property type="project" value="InterPro"/>
</dbReference>
<evidence type="ECO:0000313" key="9">
    <source>
        <dbReference type="Proteomes" id="UP000717328"/>
    </source>
</evidence>
<dbReference type="InterPro" id="IPR020946">
    <property type="entry name" value="Flavin_mOase-like"/>
</dbReference>
<keyword evidence="6" id="KW-0560">Oxidoreductase</keyword>
<evidence type="ECO:0000256" key="3">
    <source>
        <dbReference type="ARBA" id="ARBA00022630"/>
    </source>
</evidence>
<dbReference type="AlphaFoldDB" id="A0A9P7K5B1"/>
<keyword evidence="5" id="KW-0521">NADP</keyword>
<dbReference type="InterPro" id="IPR036188">
    <property type="entry name" value="FAD/NAD-bd_sf"/>
</dbReference>
<dbReference type="Pfam" id="PF00743">
    <property type="entry name" value="FMO-like"/>
    <property type="match status" value="1"/>
</dbReference>
<name>A0A9P7K5B1_9AGAR</name>
<protein>
    <submittedName>
        <fullName evidence="8">Uncharacterized protein</fullName>
    </submittedName>
</protein>
<gene>
    <name evidence="8" type="ORF">H0H81_004406</name>
</gene>
<evidence type="ECO:0000256" key="4">
    <source>
        <dbReference type="ARBA" id="ARBA00022827"/>
    </source>
</evidence>
<dbReference type="PANTHER" id="PTHR43098">
    <property type="entry name" value="L-ORNITHINE N(5)-MONOOXYGENASE-RELATED"/>
    <property type="match status" value="1"/>
</dbReference>
<comment type="cofactor">
    <cofactor evidence="1">
        <name>FAD</name>
        <dbReference type="ChEBI" id="CHEBI:57692"/>
    </cofactor>
</comment>
<evidence type="ECO:0000256" key="5">
    <source>
        <dbReference type="ARBA" id="ARBA00022857"/>
    </source>
</evidence>
<dbReference type="PANTHER" id="PTHR43098:SF3">
    <property type="entry name" value="L-ORNITHINE N(5)-MONOOXYGENASE-RELATED"/>
    <property type="match status" value="1"/>
</dbReference>
<proteinExistence type="inferred from homology"/>
<dbReference type="GO" id="GO:0050660">
    <property type="term" value="F:flavin adenine dinucleotide binding"/>
    <property type="evidence" value="ECO:0007669"/>
    <property type="project" value="InterPro"/>
</dbReference>
<dbReference type="OrthoDB" id="74360at2759"/>
<organism evidence="8 9">
    <name type="scientific">Sphagnurus paluster</name>
    <dbReference type="NCBI Taxonomy" id="117069"/>
    <lineage>
        <taxon>Eukaryota</taxon>
        <taxon>Fungi</taxon>
        <taxon>Dikarya</taxon>
        <taxon>Basidiomycota</taxon>
        <taxon>Agaricomycotina</taxon>
        <taxon>Agaricomycetes</taxon>
        <taxon>Agaricomycetidae</taxon>
        <taxon>Agaricales</taxon>
        <taxon>Tricholomatineae</taxon>
        <taxon>Lyophyllaceae</taxon>
        <taxon>Sphagnurus</taxon>
    </lineage>
</organism>
<dbReference type="Gene3D" id="3.50.50.60">
    <property type="entry name" value="FAD/NAD(P)-binding domain"/>
    <property type="match status" value="2"/>
</dbReference>
<dbReference type="EMBL" id="JABCKI010005826">
    <property type="protein sequence ID" value="KAG5637483.1"/>
    <property type="molecule type" value="Genomic_DNA"/>
</dbReference>
<reference evidence="8" key="1">
    <citation type="submission" date="2021-02" db="EMBL/GenBank/DDBJ databases">
        <authorList>
            <person name="Nieuwenhuis M."/>
            <person name="Van De Peppel L.J.J."/>
        </authorList>
    </citation>
    <scope>NUCLEOTIDE SEQUENCE</scope>
    <source>
        <strain evidence="8">D49</strain>
    </source>
</reference>
<dbReference type="GO" id="GO:0004499">
    <property type="term" value="F:N,N-dimethylaniline monooxygenase activity"/>
    <property type="evidence" value="ECO:0007669"/>
    <property type="project" value="InterPro"/>
</dbReference>
<evidence type="ECO:0000256" key="2">
    <source>
        <dbReference type="ARBA" id="ARBA00010139"/>
    </source>
</evidence>
<dbReference type="SUPFAM" id="SSF51905">
    <property type="entry name" value="FAD/NAD(P)-binding domain"/>
    <property type="match status" value="2"/>
</dbReference>
<evidence type="ECO:0000256" key="7">
    <source>
        <dbReference type="ARBA" id="ARBA00023033"/>
    </source>
</evidence>
<keyword evidence="9" id="KW-1185">Reference proteome</keyword>
<reference evidence="8" key="2">
    <citation type="submission" date="2021-10" db="EMBL/GenBank/DDBJ databases">
        <title>Phylogenomics reveals ancestral predisposition of the termite-cultivated fungus Termitomyces towards a domesticated lifestyle.</title>
        <authorList>
            <person name="Auxier B."/>
            <person name="Grum-Grzhimaylo A."/>
            <person name="Cardenas M.E."/>
            <person name="Lodge J.D."/>
            <person name="Laessoe T."/>
            <person name="Pedersen O."/>
            <person name="Smith M.E."/>
            <person name="Kuyper T.W."/>
            <person name="Franco-Molano E.A."/>
            <person name="Baroni T.J."/>
            <person name="Aanen D.K."/>
        </authorList>
    </citation>
    <scope>NUCLEOTIDE SEQUENCE</scope>
    <source>
        <strain evidence="8">D49</strain>
    </source>
</reference>
<evidence type="ECO:0000256" key="1">
    <source>
        <dbReference type="ARBA" id="ARBA00001974"/>
    </source>
</evidence>
<comment type="caution">
    <text evidence="8">The sequence shown here is derived from an EMBL/GenBank/DDBJ whole genome shotgun (WGS) entry which is preliminary data.</text>
</comment>
<evidence type="ECO:0000256" key="6">
    <source>
        <dbReference type="ARBA" id="ARBA00023002"/>
    </source>
</evidence>
<keyword evidence="4" id="KW-0274">FAD</keyword>
<dbReference type="Proteomes" id="UP000717328">
    <property type="component" value="Unassembled WGS sequence"/>
</dbReference>
<sequence length="545" mass="61473">MSSQDYAEKHKDLDVLIVGAGFSGAYQLHKLRKAGFSAKIFEAGSRLGGTWHWNCYPGARVDSEYLTYQLSTEEVWKDWSWSERFPGRDELVAYFEHVDKKLDLSRDIDFDTRVTGATFDVSTERWIVSTQNGRTARPRFLILCTGFASKPLLPNYPGLSSFQGTIHHTARWPQQGVDLAGKRVGVIGTGSSGVQVIQETAPIVAHLTVFQRTPNLALPMHQSKLTEAEQVQLKEELYPTIFRQRTESFTGGLPSPIRTPLLQLTPEEQRLTLEDLWVNTRFWALLAFPEILFDERANEVAYNFWRDRVRQRIADPRLREKLAPETAPHPFGTKRPSLERRYFEVFSQPNVTLVDVQETPILEITPRGVRTKDGVEHVVDILVLATGFDALTGSIAEINMRGIDNTPIGEKWSSKGVGTYLGLACAGYPNMFFPYGPQAPSAFCGPACLEFQCDWVVDCLTYMRKHKYARIEATPEAEAAWVARVEEIALMGLWYRAKSWYTGANVPGKRVVVLNFMGGQPLYTKLCRESAEGGYKGFILTKADD</sequence>
<dbReference type="InterPro" id="IPR050775">
    <property type="entry name" value="FAD-binding_Monooxygenases"/>
</dbReference>